<dbReference type="EMBL" id="LM676376">
    <property type="protein sequence ID" value="CEP25578.1"/>
    <property type="molecule type" value="Genomic_DNA"/>
</dbReference>
<dbReference type="AlphaFoldDB" id="A0A0B7NYB7"/>
<organism evidence="2">
    <name type="scientific">Propionibacterium freudenreichii subsp. freudenreichii</name>
    <dbReference type="NCBI Taxonomy" id="66712"/>
    <lineage>
        <taxon>Bacteria</taxon>
        <taxon>Bacillati</taxon>
        <taxon>Actinomycetota</taxon>
        <taxon>Actinomycetes</taxon>
        <taxon>Propionibacteriales</taxon>
        <taxon>Propionibacteriaceae</taxon>
        <taxon>Propionibacterium</taxon>
    </lineage>
</organism>
<accession>A0A0B7NYB7</accession>
<name>A0A0B7NYB7_PROFF</name>
<proteinExistence type="predicted"/>
<feature type="compositionally biased region" description="Basic and acidic residues" evidence="1">
    <location>
        <begin position="66"/>
        <end position="78"/>
    </location>
</feature>
<evidence type="ECO:0000256" key="1">
    <source>
        <dbReference type="SAM" id="MobiDB-lite"/>
    </source>
</evidence>
<sequence>MSNVRRRDRGSLVDARKVGLWIEGPADARLTALADAADTTRSALTQWLIERIDVDANGVPVGWTSDHPREEELPIDTR</sequence>
<protein>
    <submittedName>
        <fullName evidence="2">Ribbon-helix-helix domain-containing protein</fullName>
    </submittedName>
</protein>
<gene>
    <name evidence="2" type="ORF">PFCIRM138_07095</name>
</gene>
<evidence type="ECO:0000313" key="2">
    <source>
        <dbReference type="EMBL" id="CEP25578.1"/>
    </source>
</evidence>
<feature type="region of interest" description="Disordered" evidence="1">
    <location>
        <begin position="59"/>
        <end position="78"/>
    </location>
</feature>
<reference evidence="2" key="1">
    <citation type="submission" date="2014-08" db="EMBL/GenBank/DDBJ databases">
        <authorList>
            <person name="Falentin Helene"/>
        </authorList>
    </citation>
    <scope>NUCLEOTIDE SEQUENCE</scope>
</reference>